<sequence>MFFLRRFARRIIPKVIRTWLGKGFDDVLIWYWKFRWLQKRKFKSLDPPKKNGVLLIGYPRGEFGIGSLLRFPALALEEAGVPFKVFDFNPNSQASQKDHRLDKWLTHLPEYRINIFCIGADQLPLLKKILGKGFFHGRHNILYGAWELSRMPKRLITFLKDMKEIWAMSSFMGQMFRRSTSLPVYDLPLPICSTQLGSYSRYQFQIPENDFVFLFMFDFDSHVARKNPEAVIKAFKYAFSKSSQNSVSLVIKSINGDRHLNEHRTIEKLIEGDSRIIHIQKVLPHYENSALMHCCDCYVSLHRSEGFGLTIAEAMLIGKPVITTGYSGNLDFTTDETALLVDYKLIPVQQGDYPYAKDEMWAEPDIEQAGDYMRKLVRDTNFACSFAKKGQELIRTSFSIESMGERYKNRLRVILQEKTIGKKNL</sequence>
<dbReference type="EMBL" id="UINC01063137">
    <property type="protein sequence ID" value="SVB90449.1"/>
    <property type="molecule type" value="Genomic_DNA"/>
</dbReference>
<dbReference type="SUPFAM" id="SSF53756">
    <property type="entry name" value="UDP-Glycosyltransferase/glycogen phosphorylase"/>
    <property type="match status" value="1"/>
</dbReference>
<dbReference type="CDD" id="cd03801">
    <property type="entry name" value="GT4_PimA-like"/>
    <property type="match status" value="1"/>
</dbReference>
<proteinExistence type="predicted"/>
<evidence type="ECO:0000313" key="2">
    <source>
        <dbReference type="EMBL" id="SVB90449.1"/>
    </source>
</evidence>
<dbReference type="PANTHER" id="PTHR46656">
    <property type="entry name" value="PUTATIVE-RELATED"/>
    <property type="match status" value="1"/>
</dbReference>
<evidence type="ECO:0000259" key="1">
    <source>
        <dbReference type="Pfam" id="PF00534"/>
    </source>
</evidence>
<dbReference type="PANTHER" id="PTHR46656:SF3">
    <property type="entry name" value="PUTATIVE-RELATED"/>
    <property type="match status" value="1"/>
</dbReference>
<protein>
    <recommendedName>
        <fullName evidence="1">Glycosyl transferase family 1 domain-containing protein</fullName>
    </recommendedName>
</protein>
<dbReference type="InterPro" id="IPR001296">
    <property type="entry name" value="Glyco_trans_1"/>
</dbReference>
<name>A0A382HTD5_9ZZZZ</name>
<reference evidence="2" key="1">
    <citation type="submission" date="2018-05" db="EMBL/GenBank/DDBJ databases">
        <authorList>
            <person name="Lanie J.A."/>
            <person name="Ng W.-L."/>
            <person name="Kazmierczak K.M."/>
            <person name="Andrzejewski T.M."/>
            <person name="Davidsen T.M."/>
            <person name="Wayne K.J."/>
            <person name="Tettelin H."/>
            <person name="Glass J.I."/>
            <person name="Rusch D."/>
            <person name="Podicherti R."/>
            <person name="Tsui H.-C.T."/>
            <person name="Winkler M.E."/>
        </authorList>
    </citation>
    <scope>NUCLEOTIDE SEQUENCE</scope>
</reference>
<accession>A0A382HTD5</accession>
<feature type="domain" description="Glycosyl transferase family 1" evidence="1">
    <location>
        <begin position="203"/>
        <end position="337"/>
    </location>
</feature>
<organism evidence="2">
    <name type="scientific">marine metagenome</name>
    <dbReference type="NCBI Taxonomy" id="408172"/>
    <lineage>
        <taxon>unclassified sequences</taxon>
        <taxon>metagenomes</taxon>
        <taxon>ecological metagenomes</taxon>
    </lineage>
</organism>
<dbReference type="AlphaFoldDB" id="A0A382HTD5"/>
<dbReference type="Pfam" id="PF00534">
    <property type="entry name" value="Glycos_transf_1"/>
    <property type="match status" value="1"/>
</dbReference>
<gene>
    <name evidence="2" type="ORF">METZ01_LOCUS243303</name>
</gene>
<dbReference type="Gene3D" id="3.40.50.2000">
    <property type="entry name" value="Glycogen Phosphorylase B"/>
    <property type="match status" value="1"/>
</dbReference>
<dbReference type="GO" id="GO:0016757">
    <property type="term" value="F:glycosyltransferase activity"/>
    <property type="evidence" value="ECO:0007669"/>
    <property type="project" value="InterPro"/>
</dbReference>